<accession>A0A4W3H0G6</accession>
<comment type="subcellular location">
    <subcellularLocation>
        <location evidence="1">Cytoplasm</location>
        <location evidence="1">Cytoskeleton</location>
        <location evidence="1">Cilium axoneme</location>
    </subcellularLocation>
</comment>
<keyword evidence="10" id="KW-1133">Transmembrane helix</keyword>
<keyword evidence="4" id="KW-0677">Repeat</keyword>
<dbReference type="GO" id="GO:0005930">
    <property type="term" value="C:axoneme"/>
    <property type="evidence" value="ECO:0007669"/>
    <property type="project" value="UniProtKB-SubCell"/>
</dbReference>
<feature type="transmembrane region" description="Helical" evidence="10">
    <location>
        <begin position="6"/>
        <end position="34"/>
    </location>
</feature>
<evidence type="ECO:0000256" key="7">
    <source>
        <dbReference type="ARBA" id="ARBA00023273"/>
    </source>
</evidence>
<sequence>MAWCVCVFAGWLDGCGVCVFAGWMAVVCVCVCWLDGCGVCVFAGWMAVVCACLLVGWLWCVRVCWLDGCGVCVFAGWLADCGVCVMPDVSSEIVGLSMAYEKLRRKATAVALATPYTMDEVVGGLSLDLFEVPGELLADYSQATNYRGELATSTINKLKCQLDFPLTSVALHHNNHIFGYCNATKSIHKFLITTDEARGIFSLMPQVKVEGHQLAPGRLLLSPSCQWLLSVGRDGFLKIRDIGKLEKSLKIQCHSYRTEGIRTVAFALDCQHLVTAGLHDGALVCLATR</sequence>
<evidence type="ECO:0000256" key="4">
    <source>
        <dbReference type="ARBA" id="ARBA00022737"/>
    </source>
</evidence>
<evidence type="ECO:0000256" key="3">
    <source>
        <dbReference type="ARBA" id="ARBA00022574"/>
    </source>
</evidence>
<keyword evidence="10" id="KW-0812">Transmembrane</keyword>
<dbReference type="Ensembl" id="ENSCMIT00000008896.1">
    <property type="protein sequence ID" value="ENSCMIP00000008652.1"/>
    <property type="gene ID" value="ENSCMIG00000004637.1"/>
</dbReference>
<evidence type="ECO:0000313" key="12">
    <source>
        <dbReference type="Proteomes" id="UP000314986"/>
    </source>
</evidence>
<dbReference type="InterPro" id="IPR015943">
    <property type="entry name" value="WD40/YVTN_repeat-like_dom_sf"/>
</dbReference>
<dbReference type="Proteomes" id="UP000314986">
    <property type="component" value="Unassembled WGS sequence"/>
</dbReference>
<dbReference type="SUPFAM" id="SSF50978">
    <property type="entry name" value="WD40 repeat-like"/>
    <property type="match status" value="1"/>
</dbReference>
<evidence type="ECO:0000256" key="6">
    <source>
        <dbReference type="ARBA" id="ARBA00023212"/>
    </source>
</evidence>
<keyword evidence="12" id="KW-1185">Reference proteome</keyword>
<evidence type="ECO:0000256" key="1">
    <source>
        <dbReference type="ARBA" id="ARBA00004430"/>
    </source>
</evidence>
<evidence type="ECO:0000256" key="5">
    <source>
        <dbReference type="ARBA" id="ARBA00023054"/>
    </source>
</evidence>
<evidence type="ECO:0000256" key="9">
    <source>
        <dbReference type="ARBA" id="ARBA00023662"/>
    </source>
</evidence>
<keyword evidence="10" id="KW-0472">Membrane</keyword>
<dbReference type="GO" id="GO:0007288">
    <property type="term" value="P:sperm axoneme assembly"/>
    <property type="evidence" value="ECO:0007669"/>
    <property type="project" value="TreeGrafter"/>
</dbReference>
<dbReference type="AlphaFoldDB" id="A0A4W3H0G6"/>
<dbReference type="PANTHER" id="PTHR14885">
    <property type="entry name" value="CILIA- AND FLAGELLA-ASSOCIATED PROTEIN 43-RELATED"/>
    <property type="match status" value="1"/>
</dbReference>
<dbReference type="Gene3D" id="2.130.10.10">
    <property type="entry name" value="YVTN repeat-like/Quinoprotein amine dehydrogenase"/>
    <property type="match status" value="1"/>
</dbReference>
<proteinExistence type="inferred from homology"/>
<keyword evidence="2" id="KW-0963">Cytoplasm</keyword>
<evidence type="ECO:0000256" key="2">
    <source>
        <dbReference type="ARBA" id="ARBA00022490"/>
    </source>
</evidence>
<name>A0A4W3H0G6_CALMI</name>
<dbReference type="InterPro" id="IPR036322">
    <property type="entry name" value="WD40_repeat_dom_sf"/>
</dbReference>
<reference evidence="11" key="5">
    <citation type="submission" date="2025-09" db="UniProtKB">
        <authorList>
            <consortium name="Ensembl"/>
        </authorList>
    </citation>
    <scope>IDENTIFICATION</scope>
</reference>
<evidence type="ECO:0000313" key="11">
    <source>
        <dbReference type="Ensembl" id="ENSCMIP00000008652.1"/>
    </source>
</evidence>
<keyword evidence="6" id="KW-0206">Cytoskeleton</keyword>
<reference evidence="12" key="1">
    <citation type="journal article" date="2006" name="Science">
        <title>Ancient noncoding elements conserved in the human genome.</title>
        <authorList>
            <person name="Venkatesh B."/>
            <person name="Kirkness E.F."/>
            <person name="Loh Y.H."/>
            <person name="Halpern A.L."/>
            <person name="Lee A.P."/>
            <person name="Johnson J."/>
            <person name="Dandona N."/>
            <person name="Viswanathan L.D."/>
            <person name="Tay A."/>
            <person name="Venter J.C."/>
            <person name="Strausberg R.L."/>
            <person name="Brenner S."/>
        </authorList>
    </citation>
    <scope>NUCLEOTIDE SEQUENCE [LARGE SCALE GENOMIC DNA]</scope>
</reference>
<reference evidence="11" key="4">
    <citation type="submission" date="2025-08" db="UniProtKB">
        <authorList>
            <consortium name="Ensembl"/>
        </authorList>
    </citation>
    <scope>IDENTIFICATION</scope>
</reference>
<reference evidence="12" key="3">
    <citation type="journal article" date="2014" name="Nature">
        <title>Elephant shark genome provides unique insights into gnathostome evolution.</title>
        <authorList>
            <consortium name="International Elephant Shark Genome Sequencing Consortium"/>
            <person name="Venkatesh B."/>
            <person name="Lee A.P."/>
            <person name="Ravi V."/>
            <person name="Maurya A.K."/>
            <person name="Lian M.M."/>
            <person name="Swann J.B."/>
            <person name="Ohta Y."/>
            <person name="Flajnik M.F."/>
            <person name="Sutoh Y."/>
            <person name="Kasahara M."/>
            <person name="Hoon S."/>
            <person name="Gangu V."/>
            <person name="Roy S.W."/>
            <person name="Irimia M."/>
            <person name="Korzh V."/>
            <person name="Kondrychyn I."/>
            <person name="Lim Z.W."/>
            <person name="Tay B.H."/>
            <person name="Tohari S."/>
            <person name="Kong K.W."/>
            <person name="Ho S."/>
            <person name="Lorente-Galdos B."/>
            <person name="Quilez J."/>
            <person name="Marques-Bonet T."/>
            <person name="Raney B.J."/>
            <person name="Ingham P.W."/>
            <person name="Tay A."/>
            <person name="Hillier L.W."/>
            <person name="Minx P."/>
            <person name="Boehm T."/>
            <person name="Wilson R.K."/>
            <person name="Brenner S."/>
            <person name="Warren W.C."/>
        </authorList>
    </citation>
    <scope>NUCLEOTIDE SEQUENCE [LARGE SCALE GENOMIC DNA]</scope>
</reference>
<organism evidence="11 12">
    <name type="scientific">Callorhinchus milii</name>
    <name type="common">Ghost shark</name>
    <dbReference type="NCBI Taxonomy" id="7868"/>
    <lineage>
        <taxon>Eukaryota</taxon>
        <taxon>Metazoa</taxon>
        <taxon>Chordata</taxon>
        <taxon>Craniata</taxon>
        <taxon>Vertebrata</taxon>
        <taxon>Chondrichthyes</taxon>
        <taxon>Holocephali</taxon>
        <taxon>Chimaeriformes</taxon>
        <taxon>Callorhinchidae</taxon>
        <taxon>Callorhinchus</taxon>
    </lineage>
</organism>
<keyword evidence="3" id="KW-0853">WD repeat</keyword>
<keyword evidence="5" id="KW-0175">Coiled coil</keyword>
<dbReference type="InParanoid" id="A0A4W3H0G6"/>
<comment type="similarity">
    <text evidence="8">Belongs to the CFAP43 family.</text>
</comment>
<keyword evidence="7" id="KW-0966">Cell projection</keyword>
<protein>
    <recommendedName>
        <fullName evidence="9">Cilia- and flagella-associated protein 43</fullName>
    </recommendedName>
</protein>
<reference evidence="12" key="2">
    <citation type="journal article" date="2007" name="PLoS Biol.">
        <title>Survey sequencing and comparative analysis of the elephant shark (Callorhinchus milii) genome.</title>
        <authorList>
            <person name="Venkatesh B."/>
            <person name="Kirkness E.F."/>
            <person name="Loh Y.H."/>
            <person name="Halpern A.L."/>
            <person name="Lee A.P."/>
            <person name="Johnson J."/>
            <person name="Dandona N."/>
            <person name="Viswanathan L.D."/>
            <person name="Tay A."/>
            <person name="Venter J.C."/>
            <person name="Strausberg R.L."/>
            <person name="Brenner S."/>
        </authorList>
    </citation>
    <scope>NUCLEOTIDE SEQUENCE [LARGE SCALE GENOMIC DNA]</scope>
</reference>
<evidence type="ECO:0000256" key="8">
    <source>
        <dbReference type="ARBA" id="ARBA00023605"/>
    </source>
</evidence>
<evidence type="ECO:0000256" key="10">
    <source>
        <dbReference type="SAM" id="Phobius"/>
    </source>
</evidence>
<feature type="transmembrane region" description="Helical" evidence="10">
    <location>
        <begin position="41"/>
        <end position="59"/>
    </location>
</feature>
<dbReference type="PANTHER" id="PTHR14885:SF1">
    <property type="entry name" value="CILIA- AND FLAGELLA-ASSOCIATED PROTEIN 43"/>
    <property type="match status" value="1"/>
</dbReference>